<feature type="transmembrane region" description="Helical" evidence="1">
    <location>
        <begin position="37"/>
        <end position="57"/>
    </location>
</feature>
<dbReference type="Proteomes" id="UP000078200">
    <property type="component" value="Unassembled WGS sequence"/>
</dbReference>
<evidence type="ECO:0000313" key="2">
    <source>
        <dbReference type="EnsemblMetazoa" id="GAUT009619-PA"/>
    </source>
</evidence>
<accession>A0A1A9UMQ7</accession>
<evidence type="ECO:0000313" key="3">
    <source>
        <dbReference type="Proteomes" id="UP000078200"/>
    </source>
</evidence>
<evidence type="ECO:0000256" key="1">
    <source>
        <dbReference type="SAM" id="Phobius"/>
    </source>
</evidence>
<dbReference type="EnsemblMetazoa" id="GAUT009619-RA">
    <property type="protein sequence ID" value="GAUT009619-PA"/>
    <property type="gene ID" value="GAUT009619"/>
</dbReference>
<dbReference type="AlphaFoldDB" id="A0A1A9UMQ7"/>
<sequence length="142" mass="15325">MAYKQPLPAIVESTFPKGTPAFGNKTSTFKCKSFKRFSIISAYCVFLVSIASISQSLTFSVSLGNGGPAPLLGVAPLRTVIILPLNKLFFKDDAALLASSAHFICTKPIFFRINEPKTFPYGKKIPSSSSLVHGELYSNGSK</sequence>
<dbReference type="VEuPathDB" id="VectorBase:GAUT009619"/>
<organism evidence="2 3">
    <name type="scientific">Glossina austeni</name>
    <name type="common">Savannah tsetse fly</name>
    <dbReference type="NCBI Taxonomy" id="7395"/>
    <lineage>
        <taxon>Eukaryota</taxon>
        <taxon>Metazoa</taxon>
        <taxon>Ecdysozoa</taxon>
        <taxon>Arthropoda</taxon>
        <taxon>Hexapoda</taxon>
        <taxon>Insecta</taxon>
        <taxon>Pterygota</taxon>
        <taxon>Neoptera</taxon>
        <taxon>Endopterygota</taxon>
        <taxon>Diptera</taxon>
        <taxon>Brachycera</taxon>
        <taxon>Muscomorpha</taxon>
        <taxon>Hippoboscoidea</taxon>
        <taxon>Glossinidae</taxon>
        <taxon>Glossina</taxon>
    </lineage>
</organism>
<keyword evidence="3" id="KW-1185">Reference proteome</keyword>
<keyword evidence="1" id="KW-0472">Membrane</keyword>
<reference evidence="2" key="1">
    <citation type="submission" date="2020-05" db="UniProtKB">
        <authorList>
            <consortium name="EnsemblMetazoa"/>
        </authorList>
    </citation>
    <scope>IDENTIFICATION</scope>
    <source>
        <strain evidence="2">TTRI</strain>
    </source>
</reference>
<protein>
    <submittedName>
        <fullName evidence="2">Uncharacterized protein</fullName>
    </submittedName>
</protein>
<keyword evidence="1" id="KW-0812">Transmembrane</keyword>
<keyword evidence="1" id="KW-1133">Transmembrane helix</keyword>
<name>A0A1A9UMQ7_GLOAU</name>
<proteinExistence type="predicted"/>